<gene>
    <name evidence="2" type="ORF">I6J18_07270</name>
</gene>
<organism evidence="2 3">
    <name type="scientific">Peribacillus psychrosaccharolyticus</name>
    <name type="common">Bacillus psychrosaccharolyticus</name>
    <dbReference type="NCBI Taxonomy" id="1407"/>
    <lineage>
        <taxon>Bacteria</taxon>
        <taxon>Bacillati</taxon>
        <taxon>Bacillota</taxon>
        <taxon>Bacilli</taxon>
        <taxon>Bacillales</taxon>
        <taxon>Bacillaceae</taxon>
        <taxon>Peribacillus</taxon>
    </lineage>
</organism>
<dbReference type="EMBL" id="CP068053">
    <property type="protein sequence ID" value="QQT01652.1"/>
    <property type="molecule type" value="Genomic_DNA"/>
</dbReference>
<reference evidence="2 3" key="1">
    <citation type="submission" date="2021-01" db="EMBL/GenBank/DDBJ databases">
        <title>FDA dAtabase for Regulatory Grade micrObial Sequences (FDA-ARGOS): Supporting development and validation of Infectious Disease Dx tests.</title>
        <authorList>
            <person name="Nelson B."/>
            <person name="Plummer A."/>
            <person name="Tallon L."/>
            <person name="Sadzewicz L."/>
            <person name="Zhao X."/>
            <person name="Boylan J."/>
            <person name="Ott S."/>
            <person name="Bowen H."/>
            <person name="Vavikolanu K."/>
            <person name="Mehta A."/>
            <person name="Aluvathingal J."/>
            <person name="Nadendla S."/>
            <person name="Myers T."/>
            <person name="Yan Y."/>
            <person name="Sichtig H."/>
        </authorList>
    </citation>
    <scope>NUCLEOTIDE SEQUENCE [LARGE SCALE GENOMIC DNA]</scope>
    <source>
        <strain evidence="2 3">FDAARGOS_1161</strain>
    </source>
</reference>
<dbReference type="AlphaFoldDB" id="A0A974NPN3"/>
<evidence type="ECO:0000313" key="3">
    <source>
        <dbReference type="Proteomes" id="UP000595254"/>
    </source>
</evidence>
<dbReference type="RefSeq" id="WP_040375483.1">
    <property type="nucleotide sequence ID" value="NZ_CP068053.1"/>
</dbReference>
<dbReference type="KEGG" id="ppsr:I6J18_07270"/>
<sequence length="134" mass="15268">MPKKKRPSVEKFKEFVREHPGLRNEVKDNKYTWQELFEEWYILGSDNERWNDVPTESKPTKKESDESGADLVGTLMNTVKNMDINQIQQYISSASQALGAIQGIITSFQGEKTKTEAPAPSKPKSSNPFAFKKD</sequence>
<name>A0A974NPN3_PERPY</name>
<protein>
    <submittedName>
        <fullName evidence="2">YlbD family protein</fullName>
    </submittedName>
</protein>
<dbReference type="Pfam" id="PF14071">
    <property type="entry name" value="YlbD_coat"/>
    <property type="match status" value="1"/>
</dbReference>
<evidence type="ECO:0000313" key="2">
    <source>
        <dbReference type="EMBL" id="QQT01652.1"/>
    </source>
</evidence>
<evidence type="ECO:0000256" key="1">
    <source>
        <dbReference type="SAM" id="MobiDB-lite"/>
    </source>
</evidence>
<dbReference type="InterPro" id="IPR025953">
    <property type="entry name" value="YlbD_coat"/>
</dbReference>
<feature type="region of interest" description="Disordered" evidence="1">
    <location>
        <begin position="111"/>
        <end position="134"/>
    </location>
</feature>
<dbReference type="Proteomes" id="UP000595254">
    <property type="component" value="Chromosome"/>
</dbReference>
<proteinExistence type="predicted"/>
<feature type="compositionally biased region" description="Low complexity" evidence="1">
    <location>
        <begin position="117"/>
        <end position="134"/>
    </location>
</feature>
<keyword evidence="3" id="KW-1185">Reference proteome</keyword>
<feature type="region of interest" description="Disordered" evidence="1">
    <location>
        <begin position="48"/>
        <end position="68"/>
    </location>
</feature>
<accession>A0A974NPN3</accession>